<gene>
    <name evidence="1" type="ORF">I7V27_20885</name>
</gene>
<sequence>MIGTPREIALEMFKCSDLDGEKCVFACWYGADIRSICLDWDLSDEDVKRVLERLNAQLECGGDFGPIRGIVDDFLDEKRALRTVTIPATSLEVVMQLAGKEMERLTLQGEIGALKETNDVMQDLRRAINV</sequence>
<comment type="caution">
    <text evidence="1">The sequence shown here is derived from an EMBL/GenBank/DDBJ whole genome shotgun (WGS) entry which is preliminary data.</text>
</comment>
<accession>A0AAP2AGT4</accession>
<organism evidence="1 2">
    <name type="scientific">Lelliottia amnigena</name>
    <name type="common">Enterobacter amnigenus</name>
    <dbReference type="NCBI Taxonomy" id="61646"/>
    <lineage>
        <taxon>Bacteria</taxon>
        <taxon>Pseudomonadati</taxon>
        <taxon>Pseudomonadota</taxon>
        <taxon>Gammaproteobacteria</taxon>
        <taxon>Enterobacterales</taxon>
        <taxon>Enterobacteriaceae</taxon>
        <taxon>Lelliottia</taxon>
    </lineage>
</organism>
<evidence type="ECO:0000313" key="2">
    <source>
        <dbReference type="Proteomes" id="UP000653275"/>
    </source>
</evidence>
<reference evidence="1" key="1">
    <citation type="submission" date="2020-12" db="EMBL/GenBank/DDBJ databases">
        <title>Draft genome sequence of Enterobacter spp., Lelliottia spp. and Serratia spp. isolated from drinking water reservoirs and lakes.</title>
        <authorList>
            <person name="Reitter C."/>
            <person name="Neuhaus K."/>
            <person name="Huegler M."/>
        </authorList>
    </citation>
    <scope>NUCLEOTIDE SEQUENCE</scope>
    <source>
        <strain evidence="1">TZW15</strain>
    </source>
</reference>
<protein>
    <recommendedName>
        <fullName evidence="3">DUF1380 domain-containing protein</fullName>
    </recommendedName>
</protein>
<dbReference type="EMBL" id="JAENMS010000016">
    <property type="protein sequence ID" value="MBL5936889.1"/>
    <property type="molecule type" value="Genomic_DNA"/>
</dbReference>
<evidence type="ECO:0000313" key="1">
    <source>
        <dbReference type="EMBL" id="MBL5936889.1"/>
    </source>
</evidence>
<evidence type="ECO:0008006" key="3">
    <source>
        <dbReference type="Google" id="ProtNLM"/>
    </source>
</evidence>
<dbReference type="Proteomes" id="UP000653275">
    <property type="component" value="Unassembled WGS sequence"/>
</dbReference>
<dbReference type="AlphaFoldDB" id="A0AAP2AGT4"/>
<name>A0AAP2AGT4_LELAM</name>
<proteinExistence type="predicted"/>
<dbReference type="RefSeq" id="WP_202666451.1">
    <property type="nucleotide sequence ID" value="NZ_JAENMR010000017.1"/>
</dbReference>